<keyword evidence="5" id="KW-0067">ATP-binding</keyword>
<comment type="caution">
    <text evidence="10">The sequence shown here is derived from an EMBL/GenBank/DDBJ whole genome shotgun (WGS) entry which is preliminary data.</text>
</comment>
<evidence type="ECO:0000256" key="2">
    <source>
        <dbReference type="ARBA" id="ARBA00013275"/>
    </source>
</evidence>
<proteinExistence type="inferred from homology"/>
<dbReference type="PROSITE" id="PS00455">
    <property type="entry name" value="AMP_BINDING"/>
    <property type="match status" value="1"/>
</dbReference>
<dbReference type="InterPro" id="IPR020845">
    <property type="entry name" value="AMP-binding_CS"/>
</dbReference>
<dbReference type="InterPro" id="IPR025110">
    <property type="entry name" value="AMP-bd_C"/>
</dbReference>
<evidence type="ECO:0000259" key="8">
    <source>
        <dbReference type="Pfam" id="PF13193"/>
    </source>
</evidence>
<dbReference type="EMBL" id="JBHTBY010000006">
    <property type="protein sequence ID" value="MFC7320579.1"/>
    <property type="molecule type" value="Genomic_DNA"/>
</dbReference>
<dbReference type="Pfam" id="PF00501">
    <property type="entry name" value="AMP-binding"/>
    <property type="match status" value="1"/>
</dbReference>
<accession>A0ABW2K392</accession>
<dbReference type="PANTHER" id="PTHR24095">
    <property type="entry name" value="ACETYL-COENZYME A SYNTHETASE"/>
    <property type="match status" value="1"/>
</dbReference>
<dbReference type="Gene3D" id="3.30.300.30">
    <property type="match status" value="1"/>
</dbReference>
<dbReference type="PANTHER" id="PTHR24095:SF14">
    <property type="entry name" value="ACETYL-COENZYME A SYNTHETASE 1"/>
    <property type="match status" value="1"/>
</dbReference>
<evidence type="ECO:0000313" key="11">
    <source>
        <dbReference type="Proteomes" id="UP001596494"/>
    </source>
</evidence>
<dbReference type="EC" id="6.2.1.1" evidence="2"/>
<name>A0ABW2K392_9BACI</name>
<evidence type="ECO:0000256" key="4">
    <source>
        <dbReference type="ARBA" id="ARBA00022741"/>
    </source>
</evidence>
<sequence length="652" mass="73664">MNTYKNVWTPDEKLKENTRLYQWMKMNGYDDYDEFQKKSVEDIEWLWDEAASTLGIEWYKDYDKTLNLQRGIQYPEWFAGGEINVAHNAIDKWAADEKTKHKVALYWEGDEGEKASYTFHELNTKMNAFANGLEDLGAKSGDVITLYLPMLPETLIAMLAVSKIGAIICPTFSGYKADALSTRLNASRSKFLITADGFHRRGKVISMKEEADLAAEKTEHLKHMIVVERTHQKVNWKENRDVAFNSLLNQPTSYDTKHMKSNDPFLLIYTSGTTGKPKGVLHAHAGFPIKAAFDAGICMDVTQQDTVFWYTDMGWMMGPFLVYGGLLNGASIVMFEGTPDYKEPDRLWQMVEEYQVSHLGISPTLIRSMMKHGVDWIEKHNLSSLKLIGSTGEPWNPEPWLWLFEKVGKSKIPIFNYSGGTEISGGIFGNVLVKPIQPVTFNALLPGMDADIYNPEGESLKNEVGELVIKQPWVGMTNGFFEDDKRYKETYWSRFEDTWLHGDWVTVDDDGYYTITGRSDDVLNVAGKRLGPAEVESVLVDHKEIIEAGVIGVPHDIKGEEPIAFIVLRSEAAADEALIEEIKEFMAHKLGKALAPKKVFSVSDLPKTRNAKVMRRAIKSAYLGRPSGDLSALENPETVEEIKKIGQQHAFK</sequence>
<dbReference type="InterPro" id="IPR045851">
    <property type="entry name" value="AMP-bd_C_sf"/>
</dbReference>
<gene>
    <name evidence="10" type="ORF">ACFQMN_06775</name>
</gene>
<evidence type="ECO:0000256" key="3">
    <source>
        <dbReference type="ARBA" id="ARBA00022598"/>
    </source>
</evidence>
<dbReference type="SUPFAM" id="SSF56801">
    <property type="entry name" value="Acetyl-CoA synthetase-like"/>
    <property type="match status" value="1"/>
</dbReference>
<dbReference type="Gene3D" id="3.40.50.12780">
    <property type="entry name" value="N-terminal domain of ligase-like"/>
    <property type="match status" value="1"/>
</dbReference>
<keyword evidence="6" id="KW-0007">Acetylation</keyword>
<dbReference type="Proteomes" id="UP001596494">
    <property type="component" value="Unassembled WGS sequence"/>
</dbReference>
<feature type="domain" description="Acetyl-coenzyme A synthetase N-terminal" evidence="9">
    <location>
        <begin position="32"/>
        <end position="89"/>
    </location>
</feature>
<evidence type="ECO:0000259" key="9">
    <source>
        <dbReference type="Pfam" id="PF16177"/>
    </source>
</evidence>
<dbReference type="RefSeq" id="WP_289214215.1">
    <property type="nucleotide sequence ID" value="NZ_JAPVRC010000001.1"/>
</dbReference>
<feature type="domain" description="AMP-dependent synthetase/ligase" evidence="7">
    <location>
        <begin position="96"/>
        <end position="475"/>
    </location>
</feature>
<reference evidence="11" key="1">
    <citation type="journal article" date="2019" name="Int. J. Syst. Evol. Microbiol.">
        <title>The Global Catalogue of Microorganisms (GCM) 10K type strain sequencing project: providing services to taxonomists for standard genome sequencing and annotation.</title>
        <authorList>
            <consortium name="The Broad Institute Genomics Platform"/>
            <consortium name="The Broad Institute Genome Sequencing Center for Infectious Disease"/>
            <person name="Wu L."/>
            <person name="Ma J."/>
        </authorList>
    </citation>
    <scope>NUCLEOTIDE SEQUENCE [LARGE SCALE GENOMIC DNA]</scope>
    <source>
        <strain evidence="11">CCUG 73951</strain>
    </source>
</reference>
<comment type="similarity">
    <text evidence="1">Belongs to the ATP-dependent AMP-binding enzyme family.</text>
</comment>
<evidence type="ECO:0000259" key="7">
    <source>
        <dbReference type="Pfam" id="PF00501"/>
    </source>
</evidence>
<keyword evidence="11" id="KW-1185">Reference proteome</keyword>
<dbReference type="InterPro" id="IPR042099">
    <property type="entry name" value="ANL_N_sf"/>
</dbReference>
<dbReference type="Pfam" id="PF16177">
    <property type="entry name" value="ACAS_N"/>
    <property type="match status" value="1"/>
</dbReference>
<feature type="domain" description="AMP-binding enzyme C-terminal" evidence="8">
    <location>
        <begin position="534"/>
        <end position="612"/>
    </location>
</feature>
<protein>
    <recommendedName>
        <fullName evidence="2">acetate--CoA ligase</fullName>
        <ecNumber evidence="2">6.2.1.1</ecNumber>
    </recommendedName>
</protein>
<evidence type="ECO:0000313" key="10">
    <source>
        <dbReference type="EMBL" id="MFC7320579.1"/>
    </source>
</evidence>
<evidence type="ECO:0000256" key="5">
    <source>
        <dbReference type="ARBA" id="ARBA00022840"/>
    </source>
</evidence>
<evidence type="ECO:0000256" key="6">
    <source>
        <dbReference type="ARBA" id="ARBA00022990"/>
    </source>
</evidence>
<keyword evidence="3" id="KW-0436">Ligase</keyword>
<dbReference type="InterPro" id="IPR000873">
    <property type="entry name" value="AMP-dep_synth/lig_dom"/>
</dbReference>
<organism evidence="10 11">
    <name type="scientific">Halobacillus campisalis</name>
    <dbReference type="NCBI Taxonomy" id="435909"/>
    <lineage>
        <taxon>Bacteria</taxon>
        <taxon>Bacillati</taxon>
        <taxon>Bacillota</taxon>
        <taxon>Bacilli</taxon>
        <taxon>Bacillales</taxon>
        <taxon>Bacillaceae</taxon>
        <taxon>Halobacillus</taxon>
    </lineage>
</organism>
<evidence type="ECO:0000256" key="1">
    <source>
        <dbReference type="ARBA" id="ARBA00006432"/>
    </source>
</evidence>
<dbReference type="Pfam" id="PF13193">
    <property type="entry name" value="AMP-binding_C"/>
    <property type="match status" value="1"/>
</dbReference>
<dbReference type="InterPro" id="IPR032387">
    <property type="entry name" value="ACAS_N"/>
</dbReference>
<keyword evidence="4" id="KW-0547">Nucleotide-binding</keyword>